<evidence type="ECO:0000313" key="3">
    <source>
        <dbReference type="Proteomes" id="UP000281547"/>
    </source>
</evidence>
<keyword evidence="1" id="KW-0732">Signal</keyword>
<gene>
    <name evidence="2" type="ORF">EMQ25_14385</name>
</gene>
<protein>
    <submittedName>
        <fullName evidence="2">Uncharacterized protein</fullName>
    </submittedName>
</protein>
<comment type="caution">
    <text evidence="2">The sequence shown here is derived from an EMBL/GenBank/DDBJ whole genome shotgun (WGS) entry which is preliminary data.</text>
</comment>
<dbReference type="EMBL" id="RZNJ01000005">
    <property type="protein sequence ID" value="RUT29308.1"/>
    <property type="molecule type" value="Genomic_DNA"/>
</dbReference>
<dbReference type="RefSeq" id="WP_127189298.1">
    <property type="nucleotide sequence ID" value="NZ_RZNJ01000005.1"/>
</dbReference>
<feature type="signal peptide" evidence="1">
    <location>
        <begin position="1"/>
        <end position="24"/>
    </location>
</feature>
<evidence type="ECO:0000256" key="1">
    <source>
        <dbReference type="SAM" id="SignalP"/>
    </source>
</evidence>
<reference evidence="2 3" key="1">
    <citation type="journal article" date="2016" name="Int. J. Syst. Evol. Microbiol.">
        <title>Arsenicitalea aurantiaca gen. nov., sp. nov., a new member of the family Hyphomicrobiaceae, isolated from high-arsenic sediment.</title>
        <authorList>
            <person name="Mu Y."/>
            <person name="Zhou L."/>
            <person name="Zeng X.C."/>
            <person name="Liu L."/>
            <person name="Pan Y."/>
            <person name="Chen X."/>
            <person name="Wang J."/>
            <person name="Li S."/>
            <person name="Li W.J."/>
            <person name="Wang Y."/>
        </authorList>
    </citation>
    <scope>NUCLEOTIDE SEQUENCE [LARGE SCALE GENOMIC DNA]</scope>
    <source>
        <strain evidence="2 3">42-50</strain>
    </source>
</reference>
<organism evidence="2 3">
    <name type="scientific">Arsenicitalea aurantiaca</name>
    <dbReference type="NCBI Taxonomy" id="1783274"/>
    <lineage>
        <taxon>Bacteria</taxon>
        <taxon>Pseudomonadati</taxon>
        <taxon>Pseudomonadota</taxon>
        <taxon>Alphaproteobacteria</taxon>
        <taxon>Hyphomicrobiales</taxon>
        <taxon>Devosiaceae</taxon>
        <taxon>Arsenicitalea</taxon>
    </lineage>
</organism>
<accession>A0A433X5I4</accession>
<dbReference type="Proteomes" id="UP000281547">
    <property type="component" value="Unassembled WGS sequence"/>
</dbReference>
<feature type="chain" id="PRO_5019035112" evidence="1">
    <location>
        <begin position="25"/>
        <end position="152"/>
    </location>
</feature>
<dbReference type="AlphaFoldDB" id="A0A433X5I4"/>
<name>A0A433X5I4_9HYPH</name>
<keyword evidence="3" id="KW-1185">Reference proteome</keyword>
<proteinExistence type="predicted"/>
<sequence>MIPNFANWMRALLLGAAMAAPAHAATAGQDELIGEVLAFYGTQTIVETMSTHCYESAGLEEEYEIAAQDWYLRNVSFLDLAHRVLTQLDGLDEERRRAAEIYSGTQIMTAFNAAPDKRAFCLAFRESLEEGVLDIDRQFADTLERARAVTIQ</sequence>
<dbReference type="OrthoDB" id="7948152at2"/>
<evidence type="ECO:0000313" key="2">
    <source>
        <dbReference type="EMBL" id="RUT29308.1"/>
    </source>
</evidence>